<dbReference type="CDD" id="cd00268">
    <property type="entry name" value="DEADc"/>
    <property type="match status" value="1"/>
</dbReference>
<dbReference type="GO" id="GO:0042255">
    <property type="term" value="P:ribosome assembly"/>
    <property type="evidence" value="ECO:0007669"/>
    <property type="project" value="UniProtKB-ARBA"/>
</dbReference>
<evidence type="ECO:0000256" key="7">
    <source>
        <dbReference type="ARBA" id="ARBA00038437"/>
    </source>
</evidence>
<keyword evidence="4 11" id="KW-0378">Hydrolase</keyword>
<feature type="short sequence motif" description="Q motif" evidence="10">
    <location>
        <begin position="50"/>
        <end position="78"/>
    </location>
</feature>
<feature type="domain" description="Helicase ATP-binding" evidence="13">
    <location>
        <begin position="81"/>
        <end position="256"/>
    </location>
</feature>
<evidence type="ECO:0000256" key="8">
    <source>
        <dbReference type="ARBA" id="ARBA00047984"/>
    </source>
</evidence>
<evidence type="ECO:0000256" key="10">
    <source>
        <dbReference type="PROSITE-ProRule" id="PRU00552"/>
    </source>
</evidence>
<comment type="caution">
    <text evidence="16">The sequence shown here is derived from an EMBL/GenBank/DDBJ whole genome shotgun (WGS) entry which is preliminary data.</text>
</comment>
<evidence type="ECO:0000256" key="3">
    <source>
        <dbReference type="ARBA" id="ARBA00022741"/>
    </source>
</evidence>
<evidence type="ECO:0000256" key="6">
    <source>
        <dbReference type="ARBA" id="ARBA00022840"/>
    </source>
</evidence>
<evidence type="ECO:0000256" key="1">
    <source>
        <dbReference type="ARBA" id="ARBA00012552"/>
    </source>
</evidence>
<dbReference type="PANTHER" id="PTHR47959:SF13">
    <property type="entry name" value="ATP-DEPENDENT RNA HELICASE RHLE"/>
    <property type="match status" value="1"/>
</dbReference>
<keyword evidence="3 11" id="KW-0547">Nucleotide-binding</keyword>
<dbReference type="InterPro" id="IPR000629">
    <property type="entry name" value="RNA-helicase_DEAD-box_CS"/>
</dbReference>
<protein>
    <recommendedName>
        <fullName evidence="9">DEAD-box ATP-dependent RNA helicase RhpA</fullName>
        <ecNumber evidence="1">3.6.4.13</ecNumber>
    </recommendedName>
</protein>
<name>F1YVV7_9PROT</name>
<dbReference type="InterPro" id="IPR011545">
    <property type="entry name" value="DEAD/DEAH_box_helicase_dom"/>
</dbReference>
<evidence type="ECO:0000259" key="15">
    <source>
        <dbReference type="PROSITE" id="PS51195"/>
    </source>
</evidence>
<dbReference type="InterPro" id="IPR050079">
    <property type="entry name" value="DEAD_box_RNA_helicase"/>
</dbReference>
<feature type="compositionally biased region" description="Gly residues" evidence="12">
    <location>
        <begin position="440"/>
        <end position="481"/>
    </location>
</feature>
<feature type="domain" description="Helicase C-terminal" evidence="14">
    <location>
        <begin position="281"/>
        <end position="431"/>
    </location>
</feature>
<dbReference type="Pfam" id="PF00270">
    <property type="entry name" value="DEAD"/>
    <property type="match status" value="1"/>
</dbReference>
<evidence type="ECO:0000256" key="11">
    <source>
        <dbReference type="RuleBase" id="RU000492"/>
    </source>
</evidence>
<evidence type="ECO:0000256" key="2">
    <source>
        <dbReference type="ARBA" id="ARBA00022490"/>
    </source>
</evidence>
<dbReference type="GO" id="GO:0016787">
    <property type="term" value="F:hydrolase activity"/>
    <property type="evidence" value="ECO:0007669"/>
    <property type="project" value="UniProtKB-KW"/>
</dbReference>
<organism evidence="16 17">
    <name type="scientific">Acetobacter pomorum DM001</name>
    <dbReference type="NCBI Taxonomy" id="945681"/>
    <lineage>
        <taxon>Bacteria</taxon>
        <taxon>Pseudomonadati</taxon>
        <taxon>Pseudomonadota</taxon>
        <taxon>Alphaproteobacteria</taxon>
        <taxon>Acetobacterales</taxon>
        <taxon>Acetobacteraceae</taxon>
        <taxon>Acetobacter</taxon>
    </lineage>
</organism>
<dbReference type="Pfam" id="PF00271">
    <property type="entry name" value="Helicase_C"/>
    <property type="match status" value="1"/>
</dbReference>
<dbReference type="PROSITE" id="PS00039">
    <property type="entry name" value="DEAD_ATP_HELICASE"/>
    <property type="match status" value="1"/>
</dbReference>
<dbReference type="EC" id="3.6.4.13" evidence="1"/>
<evidence type="ECO:0000256" key="12">
    <source>
        <dbReference type="SAM" id="MobiDB-lite"/>
    </source>
</evidence>
<evidence type="ECO:0000256" key="4">
    <source>
        <dbReference type="ARBA" id="ARBA00022801"/>
    </source>
</evidence>
<feature type="domain" description="DEAD-box RNA helicase Q" evidence="15">
    <location>
        <begin position="50"/>
        <end position="78"/>
    </location>
</feature>
<dbReference type="Proteomes" id="UP000018454">
    <property type="component" value="Unassembled WGS sequence"/>
</dbReference>
<dbReference type="Gene3D" id="3.40.50.300">
    <property type="entry name" value="P-loop containing nucleotide triphosphate hydrolases"/>
    <property type="match status" value="2"/>
</dbReference>
<reference evidence="16 17" key="1">
    <citation type="journal article" date="2011" name="Science">
        <title>Drosophila microbiome modulates host developmental and metabolic homeostasis via insulin signaling.</title>
        <authorList>
            <person name="Shin S.C."/>
            <person name="Kim S.H."/>
            <person name="You H."/>
            <person name="Kim B."/>
            <person name="Kim A.C."/>
            <person name="Lee K.A."/>
            <person name="Yoon J.H."/>
            <person name="Ryu J.H."/>
            <person name="Lee W.J."/>
        </authorList>
    </citation>
    <scope>NUCLEOTIDE SEQUENCE [LARGE SCALE GENOMIC DNA]</scope>
    <source>
        <strain evidence="16 17">DM001</strain>
    </source>
</reference>
<dbReference type="AlphaFoldDB" id="F1YVV7"/>
<evidence type="ECO:0000259" key="14">
    <source>
        <dbReference type="PROSITE" id="PS51194"/>
    </source>
</evidence>
<sequence length="488" mass="52553">MMCSKFCGRSAASRCKNVPCAPQNIQCITEKGAVSRSRFQAAQIRLALMTKFSDLALAPPLLKALAEQGYDTPTPIQERSIPYLLQGRDLLGLAQTGTGKTASFALPILEHLIKNPRANTPKQPRVLVLAPTRELVAQISDSFKAYARHMKFTQAVVFGGVGQGRQVEAMRRGVDVLVAAPGRLLDLMGQGFIDLSGLEILVLDEADRMLDMGFVRDIRRIMTFVPEQRQTLLFSATMPRSIEDLAASLLNDPARVEVAPPSSTVDRIQQAVMFVNGAGDKRDALLNMVESPKVSRAVVFTLMKHEANKVAEFLNKNNVVAEAIHGNKSQGARERAMKGFRSGSVKVLVATDIAARGIDVDDVSHVFNYDLPNVPESYVHRIGRTARAGRDGWAVSFCDAEQRAWLRDIERTIGKTVPVVRDHPWHSDEAEASTMRPPVLGGGGRGRGGPRGGGAPRGGAPGGGRGGPRRSGGGARNGGRSGAPAGRM</sequence>
<keyword evidence="2" id="KW-0963">Cytoplasm</keyword>
<dbReference type="GO" id="GO:0005524">
    <property type="term" value="F:ATP binding"/>
    <property type="evidence" value="ECO:0007669"/>
    <property type="project" value="UniProtKB-KW"/>
</dbReference>
<evidence type="ECO:0000256" key="9">
    <source>
        <dbReference type="ARBA" id="ARBA00074363"/>
    </source>
</evidence>
<dbReference type="EMBL" id="AEUP01000030">
    <property type="protein sequence ID" value="EGE47412.1"/>
    <property type="molecule type" value="Genomic_DNA"/>
</dbReference>
<dbReference type="InterPro" id="IPR014001">
    <property type="entry name" value="Helicase_ATP-bd"/>
</dbReference>
<dbReference type="SMART" id="SM00487">
    <property type="entry name" value="DEXDc"/>
    <property type="match status" value="1"/>
</dbReference>
<keyword evidence="5 11" id="KW-0347">Helicase</keyword>
<dbReference type="GO" id="GO:0005829">
    <property type="term" value="C:cytosol"/>
    <property type="evidence" value="ECO:0007669"/>
    <property type="project" value="TreeGrafter"/>
</dbReference>
<evidence type="ECO:0000259" key="13">
    <source>
        <dbReference type="PROSITE" id="PS51192"/>
    </source>
</evidence>
<dbReference type="GO" id="GO:0003724">
    <property type="term" value="F:RNA helicase activity"/>
    <property type="evidence" value="ECO:0007669"/>
    <property type="project" value="UniProtKB-EC"/>
</dbReference>
<comment type="catalytic activity">
    <reaction evidence="8">
        <text>ATP + H2O = ADP + phosphate + H(+)</text>
        <dbReference type="Rhea" id="RHEA:13065"/>
        <dbReference type="ChEBI" id="CHEBI:15377"/>
        <dbReference type="ChEBI" id="CHEBI:15378"/>
        <dbReference type="ChEBI" id="CHEBI:30616"/>
        <dbReference type="ChEBI" id="CHEBI:43474"/>
        <dbReference type="ChEBI" id="CHEBI:456216"/>
        <dbReference type="EC" id="3.6.4.13"/>
    </reaction>
</comment>
<proteinExistence type="inferred from homology"/>
<gene>
    <name evidence="16" type="primary">rhlE</name>
    <name evidence="16" type="ORF">APO_2101</name>
</gene>
<dbReference type="PROSITE" id="PS51195">
    <property type="entry name" value="Q_MOTIF"/>
    <property type="match status" value="1"/>
</dbReference>
<dbReference type="CDD" id="cd18787">
    <property type="entry name" value="SF2_C_DEAD"/>
    <property type="match status" value="1"/>
</dbReference>
<comment type="similarity">
    <text evidence="7 11">Belongs to the DEAD box helicase family.</text>
</comment>
<dbReference type="PANTHER" id="PTHR47959">
    <property type="entry name" value="ATP-DEPENDENT RNA HELICASE RHLE-RELATED"/>
    <property type="match status" value="1"/>
</dbReference>
<evidence type="ECO:0000313" key="17">
    <source>
        <dbReference type="Proteomes" id="UP000018454"/>
    </source>
</evidence>
<dbReference type="InterPro" id="IPR027417">
    <property type="entry name" value="P-loop_NTPase"/>
</dbReference>
<dbReference type="GO" id="GO:0003676">
    <property type="term" value="F:nucleic acid binding"/>
    <property type="evidence" value="ECO:0007669"/>
    <property type="project" value="InterPro"/>
</dbReference>
<dbReference type="PROSITE" id="PS51194">
    <property type="entry name" value="HELICASE_CTER"/>
    <property type="match status" value="1"/>
</dbReference>
<dbReference type="SMART" id="SM00490">
    <property type="entry name" value="HELICc"/>
    <property type="match status" value="1"/>
</dbReference>
<dbReference type="PROSITE" id="PS51192">
    <property type="entry name" value="HELICASE_ATP_BIND_1"/>
    <property type="match status" value="1"/>
</dbReference>
<dbReference type="InterPro" id="IPR001650">
    <property type="entry name" value="Helicase_C-like"/>
</dbReference>
<keyword evidence="6 11" id="KW-0067">ATP-binding</keyword>
<dbReference type="FunFam" id="3.40.50.300:FF:000108">
    <property type="entry name" value="ATP-dependent RNA helicase RhlE"/>
    <property type="match status" value="1"/>
</dbReference>
<dbReference type="InterPro" id="IPR044742">
    <property type="entry name" value="DEAD/DEAH_RhlB"/>
</dbReference>
<evidence type="ECO:0000256" key="5">
    <source>
        <dbReference type="ARBA" id="ARBA00022806"/>
    </source>
</evidence>
<evidence type="ECO:0000313" key="16">
    <source>
        <dbReference type="EMBL" id="EGE47412.1"/>
    </source>
</evidence>
<feature type="region of interest" description="Disordered" evidence="12">
    <location>
        <begin position="424"/>
        <end position="488"/>
    </location>
</feature>
<dbReference type="InterPro" id="IPR014014">
    <property type="entry name" value="RNA_helicase_DEAD_Q_motif"/>
</dbReference>
<dbReference type="GO" id="GO:0009266">
    <property type="term" value="P:response to temperature stimulus"/>
    <property type="evidence" value="ECO:0007669"/>
    <property type="project" value="UniProtKB-ARBA"/>
</dbReference>
<accession>F1YVV7</accession>
<dbReference type="SUPFAM" id="SSF52540">
    <property type="entry name" value="P-loop containing nucleoside triphosphate hydrolases"/>
    <property type="match status" value="1"/>
</dbReference>